<proteinExistence type="predicted"/>
<organism evidence="1 2">
    <name type="scientific">Slackia equolifaciens</name>
    <dbReference type="NCBI Taxonomy" id="498718"/>
    <lineage>
        <taxon>Bacteria</taxon>
        <taxon>Bacillati</taxon>
        <taxon>Actinomycetota</taxon>
        <taxon>Coriobacteriia</taxon>
        <taxon>Eggerthellales</taxon>
        <taxon>Eggerthellaceae</taxon>
        <taxon>Slackia</taxon>
    </lineage>
</organism>
<sequence>MRKELLLETRKAHFNRLLAVGVCLAFVFGLTILPGCSSSENADALRDRMSSSEFSYEHEENDGHVHMYNHNLKDDTYICSECGKEYEGNPDDLVEV</sequence>
<reference evidence="1" key="1">
    <citation type="journal article" date="2021" name="PeerJ">
        <title>Extensive microbial diversity within the chicken gut microbiome revealed by metagenomics and culture.</title>
        <authorList>
            <person name="Gilroy R."/>
            <person name="Ravi A."/>
            <person name="Getino M."/>
            <person name="Pursley I."/>
            <person name="Horton D.L."/>
            <person name="Alikhan N.F."/>
            <person name="Baker D."/>
            <person name="Gharbi K."/>
            <person name="Hall N."/>
            <person name="Watson M."/>
            <person name="Adriaenssens E.M."/>
            <person name="Foster-Nyarko E."/>
            <person name="Jarju S."/>
            <person name="Secka A."/>
            <person name="Antonio M."/>
            <person name="Oren A."/>
            <person name="Chaudhuri R.R."/>
            <person name="La Ragione R."/>
            <person name="Hildebrand F."/>
            <person name="Pallen M.J."/>
        </authorList>
    </citation>
    <scope>NUCLEOTIDE SEQUENCE</scope>
    <source>
        <strain evidence="1">ChiGjej6B6-11269</strain>
    </source>
</reference>
<dbReference type="Proteomes" id="UP000786989">
    <property type="component" value="Unassembled WGS sequence"/>
</dbReference>
<dbReference type="EMBL" id="DYWI01000165">
    <property type="protein sequence ID" value="HJF66152.1"/>
    <property type="molecule type" value="Genomic_DNA"/>
</dbReference>
<accession>A0A9D3A1Y6</accession>
<dbReference type="AlphaFoldDB" id="A0A9D3A1Y6"/>
<reference evidence="1" key="2">
    <citation type="submission" date="2021-09" db="EMBL/GenBank/DDBJ databases">
        <authorList>
            <person name="Gilroy R."/>
        </authorList>
    </citation>
    <scope>NUCLEOTIDE SEQUENCE</scope>
    <source>
        <strain evidence="1">ChiGjej6B6-11269</strain>
    </source>
</reference>
<name>A0A9D3A1Y6_9ACTN</name>
<evidence type="ECO:0000313" key="1">
    <source>
        <dbReference type="EMBL" id="HJF66152.1"/>
    </source>
</evidence>
<comment type="caution">
    <text evidence="1">The sequence shown here is derived from an EMBL/GenBank/DDBJ whole genome shotgun (WGS) entry which is preliminary data.</text>
</comment>
<protein>
    <submittedName>
        <fullName evidence="1">Uncharacterized protein</fullName>
    </submittedName>
</protein>
<gene>
    <name evidence="1" type="ORF">K8U77_08590</name>
</gene>
<evidence type="ECO:0000313" key="2">
    <source>
        <dbReference type="Proteomes" id="UP000786989"/>
    </source>
</evidence>